<gene>
    <name evidence="2" type="ORF">ODALV1_LOCUS8813</name>
</gene>
<organism evidence="2 3">
    <name type="scientific">Orchesella dallaii</name>
    <dbReference type="NCBI Taxonomy" id="48710"/>
    <lineage>
        <taxon>Eukaryota</taxon>
        <taxon>Metazoa</taxon>
        <taxon>Ecdysozoa</taxon>
        <taxon>Arthropoda</taxon>
        <taxon>Hexapoda</taxon>
        <taxon>Collembola</taxon>
        <taxon>Entomobryomorpha</taxon>
        <taxon>Entomobryoidea</taxon>
        <taxon>Orchesellidae</taxon>
        <taxon>Orchesellinae</taxon>
        <taxon>Orchesella</taxon>
    </lineage>
</organism>
<evidence type="ECO:0000313" key="2">
    <source>
        <dbReference type="EMBL" id="CAL8094545.1"/>
    </source>
</evidence>
<dbReference type="EMBL" id="CAXLJM020000027">
    <property type="protein sequence ID" value="CAL8094545.1"/>
    <property type="molecule type" value="Genomic_DNA"/>
</dbReference>
<name>A0ABP1QA15_9HEXA</name>
<reference evidence="2 3" key="1">
    <citation type="submission" date="2024-08" db="EMBL/GenBank/DDBJ databases">
        <authorList>
            <person name="Cucini C."/>
            <person name="Frati F."/>
        </authorList>
    </citation>
    <scope>NUCLEOTIDE SEQUENCE [LARGE SCALE GENOMIC DNA]</scope>
</reference>
<keyword evidence="3" id="KW-1185">Reference proteome</keyword>
<evidence type="ECO:0000256" key="1">
    <source>
        <dbReference type="SAM" id="MobiDB-lite"/>
    </source>
</evidence>
<proteinExistence type="predicted"/>
<dbReference type="Proteomes" id="UP001642540">
    <property type="component" value="Unassembled WGS sequence"/>
</dbReference>
<accession>A0ABP1QA15</accession>
<sequence>MTDHDAMLIPFQHGHGTLFSHPLIKDWSGDCQATTKHGRVENVVEQARTRHINKISIEQKINSADENSAESLKAFPQRDRNSIKLLEETVIGNEIDTEELLCDPSKPRPCQSTSTVCVWVPHANLHKCKPTTKDKTHSHPNFGFNLRKGSSPGRDVLNNNQGQQKPEEDHENFFPAHVVSSKDSVGGRQKRSFSRPYINSKKKESHISSRHHSRANVLSASAIVIPEYKGLMEWDDDSEQCIEKLEMSNELQSDKPTDEKISWLETSQHRICDFKKFFHCYLEDFLDQVDILDDPSQPGADPDVQPRAVCQCYESSMTIVNDMCYIPARFGTKSSCGDHITAPYPVKPWENAPILRPKCTPNSECRESQYFFGRRCECHHTAKFNRVTHTCDNATRLSFSALNVMLFILLLIFCH</sequence>
<feature type="region of interest" description="Disordered" evidence="1">
    <location>
        <begin position="131"/>
        <end position="170"/>
    </location>
</feature>
<protein>
    <submittedName>
        <fullName evidence="2">Uncharacterized protein</fullName>
    </submittedName>
</protein>
<evidence type="ECO:0000313" key="3">
    <source>
        <dbReference type="Proteomes" id="UP001642540"/>
    </source>
</evidence>
<comment type="caution">
    <text evidence="2">The sequence shown here is derived from an EMBL/GenBank/DDBJ whole genome shotgun (WGS) entry which is preliminary data.</text>
</comment>